<evidence type="ECO:0000313" key="2">
    <source>
        <dbReference type="EMBL" id="KAK3772136.1"/>
    </source>
</evidence>
<evidence type="ECO:0000256" key="1">
    <source>
        <dbReference type="SAM" id="MobiDB-lite"/>
    </source>
</evidence>
<dbReference type="EMBL" id="JAWDGP010003657">
    <property type="protein sequence ID" value="KAK3772136.1"/>
    <property type="molecule type" value="Genomic_DNA"/>
</dbReference>
<gene>
    <name evidence="2" type="ORF">RRG08_020979</name>
</gene>
<name>A0AAE0ZNN1_9GAST</name>
<reference evidence="2" key="1">
    <citation type="journal article" date="2023" name="G3 (Bethesda)">
        <title>A reference genome for the long-term kleptoplast-retaining sea slug Elysia crispata morphotype clarki.</title>
        <authorList>
            <person name="Eastman K.E."/>
            <person name="Pendleton A.L."/>
            <person name="Shaikh M.A."/>
            <person name="Suttiyut T."/>
            <person name="Ogas R."/>
            <person name="Tomko P."/>
            <person name="Gavelis G."/>
            <person name="Widhalm J.R."/>
            <person name="Wisecaver J.H."/>
        </authorList>
    </citation>
    <scope>NUCLEOTIDE SEQUENCE</scope>
    <source>
        <strain evidence="2">ECLA1</strain>
    </source>
</reference>
<dbReference type="AlphaFoldDB" id="A0AAE0ZNN1"/>
<feature type="compositionally biased region" description="Polar residues" evidence="1">
    <location>
        <begin position="1"/>
        <end position="14"/>
    </location>
</feature>
<organism evidence="2 3">
    <name type="scientific">Elysia crispata</name>
    <name type="common">lettuce slug</name>
    <dbReference type="NCBI Taxonomy" id="231223"/>
    <lineage>
        <taxon>Eukaryota</taxon>
        <taxon>Metazoa</taxon>
        <taxon>Spiralia</taxon>
        <taxon>Lophotrochozoa</taxon>
        <taxon>Mollusca</taxon>
        <taxon>Gastropoda</taxon>
        <taxon>Heterobranchia</taxon>
        <taxon>Euthyneura</taxon>
        <taxon>Panpulmonata</taxon>
        <taxon>Sacoglossa</taxon>
        <taxon>Placobranchoidea</taxon>
        <taxon>Plakobranchidae</taxon>
        <taxon>Elysia</taxon>
    </lineage>
</organism>
<proteinExistence type="predicted"/>
<feature type="region of interest" description="Disordered" evidence="1">
    <location>
        <begin position="1"/>
        <end position="20"/>
    </location>
</feature>
<sequence>MSQFRSLQPKNVLTQKKKRVKDFASPSFRGPVKSYRNEWPLSETDGGLGSWGSLGGGYCNRRHSVTRKSKDTLDHVMPVTLCNVEMKDIKCPPVSTGSCHVGAVTLCNVGMKDIKCPPVSTGSCHVDDIV</sequence>
<protein>
    <submittedName>
        <fullName evidence="2">Uncharacterized protein</fullName>
    </submittedName>
</protein>
<dbReference type="Proteomes" id="UP001283361">
    <property type="component" value="Unassembled WGS sequence"/>
</dbReference>
<keyword evidence="3" id="KW-1185">Reference proteome</keyword>
<evidence type="ECO:0000313" key="3">
    <source>
        <dbReference type="Proteomes" id="UP001283361"/>
    </source>
</evidence>
<comment type="caution">
    <text evidence="2">The sequence shown here is derived from an EMBL/GenBank/DDBJ whole genome shotgun (WGS) entry which is preliminary data.</text>
</comment>
<accession>A0AAE0ZNN1</accession>